<gene>
    <name evidence="1" type="ORF">PODCO_301880</name>
</gene>
<dbReference type="EMBL" id="LR026966">
    <property type="protein sequence ID" value="VBB76778.1"/>
    <property type="molecule type" value="Genomic_DNA"/>
</dbReference>
<proteinExistence type="predicted"/>
<sequence>MTISQGPAIVAEAQDSNTRQVYAKASIIVSESEVVATPTPSPGPDRYLVVSPYTEQQHLLDLDTLDTENQLLALALTQMRCLRDDYATAPYLDTFNWPNIIDTLRALANQRQHAWRKTSFYIVAFRSRIPPTTIYAELGTLDKAAHVEATSSGGFLKYWFGTPDIKGRNLATCVWRSHEDARKGGVGPAHRKAAGAARHLYSFWKIDRHRLTIDEGVNGWSISDVGWVGVLSNHRPVLEFRDHLRIPPLNNDTSRTLSFPFREIDGCIGSQIKLGTFLLVVLVSSNLSLCFAPSCVSIRGYEQCSSGAPQIGSGLLTMWMGGSGYNDPHCVCNLLVFCGGEVRLQASPGFACATYSGT</sequence>
<protein>
    <submittedName>
        <fullName evidence="1">Uncharacterized protein</fullName>
    </submittedName>
</protein>
<evidence type="ECO:0000313" key="1">
    <source>
        <dbReference type="EMBL" id="VBB76778.1"/>
    </source>
</evidence>
<dbReference type="PANTHER" id="PTHR36986:SF1">
    <property type="entry name" value="UPF0643 PROTEIN PB2B2.08"/>
    <property type="match status" value="1"/>
</dbReference>
<keyword evidence="2" id="KW-1185">Reference proteome</keyword>
<reference evidence="1" key="1">
    <citation type="submission" date="2018-02" db="EMBL/GenBank/DDBJ databases">
        <authorList>
            <person name="Silar P."/>
        </authorList>
    </citation>
    <scope>NUCLEOTIDE SEQUENCE [LARGE SCALE GENOMIC DNA]</scope>
    <source>
        <strain evidence="1">T</strain>
    </source>
</reference>
<dbReference type="Proteomes" id="UP000280685">
    <property type="component" value="Chromosome 3"/>
</dbReference>
<organism evidence="1 2">
    <name type="scientific">Podospora comata</name>
    <dbReference type="NCBI Taxonomy" id="48703"/>
    <lineage>
        <taxon>Eukaryota</taxon>
        <taxon>Fungi</taxon>
        <taxon>Dikarya</taxon>
        <taxon>Ascomycota</taxon>
        <taxon>Pezizomycotina</taxon>
        <taxon>Sordariomycetes</taxon>
        <taxon>Sordariomycetidae</taxon>
        <taxon>Sordariales</taxon>
        <taxon>Podosporaceae</taxon>
        <taxon>Podospora</taxon>
    </lineage>
</organism>
<accession>A0ABY6S5C5</accession>
<name>A0ABY6S5C5_PODCO</name>
<dbReference type="PANTHER" id="PTHR36986">
    <property type="entry name" value="UPF0643 PROTEIN PB2B2.08"/>
    <property type="match status" value="1"/>
</dbReference>
<evidence type="ECO:0000313" key="2">
    <source>
        <dbReference type="Proteomes" id="UP000280685"/>
    </source>
</evidence>